<proteinExistence type="predicted"/>
<dbReference type="AlphaFoldDB" id="A0A0E9XNL9"/>
<dbReference type="EMBL" id="GBXM01004551">
    <property type="protein sequence ID" value="JAI04027.1"/>
    <property type="molecule type" value="Transcribed_RNA"/>
</dbReference>
<sequence length="74" mass="8092">MSRGRAELLLCLPLLLFLSALYAQTSPDQPGLSSAFRPSHLRSPSESGFSPRPGAALACFCTPFSSRHSFQLYF</sequence>
<evidence type="ECO:0000256" key="1">
    <source>
        <dbReference type="SAM" id="MobiDB-lite"/>
    </source>
</evidence>
<evidence type="ECO:0000256" key="2">
    <source>
        <dbReference type="SAM" id="SignalP"/>
    </source>
</evidence>
<reference evidence="3" key="1">
    <citation type="submission" date="2014-11" db="EMBL/GenBank/DDBJ databases">
        <authorList>
            <person name="Amaro Gonzalez C."/>
        </authorList>
    </citation>
    <scope>NUCLEOTIDE SEQUENCE</scope>
</reference>
<keyword evidence="2" id="KW-0732">Signal</keyword>
<evidence type="ECO:0000313" key="3">
    <source>
        <dbReference type="EMBL" id="JAI04027.1"/>
    </source>
</evidence>
<organism evidence="3">
    <name type="scientific">Anguilla anguilla</name>
    <name type="common">European freshwater eel</name>
    <name type="synonym">Muraena anguilla</name>
    <dbReference type="NCBI Taxonomy" id="7936"/>
    <lineage>
        <taxon>Eukaryota</taxon>
        <taxon>Metazoa</taxon>
        <taxon>Chordata</taxon>
        <taxon>Craniata</taxon>
        <taxon>Vertebrata</taxon>
        <taxon>Euteleostomi</taxon>
        <taxon>Actinopterygii</taxon>
        <taxon>Neopterygii</taxon>
        <taxon>Teleostei</taxon>
        <taxon>Anguilliformes</taxon>
        <taxon>Anguillidae</taxon>
        <taxon>Anguilla</taxon>
    </lineage>
</organism>
<reference evidence="3" key="2">
    <citation type="journal article" date="2015" name="Fish Shellfish Immunol.">
        <title>Early steps in the European eel (Anguilla anguilla)-Vibrio vulnificus interaction in the gills: Role of the RtxA13 toxin.</title>
        <authorList>
            <person name="Callol A."/>
            <person name="Pajuelo D."/>
            <person name="Ebbesson L."/>
            <person name="Teles M."/>
            <person name="MacKenzie S."/>
            <person name="Amaro C."/>
        </authorList>
    </citation>
    <scope>NUCLEOTIDE SEQUENCE</scope>
</reference>
<name>A0A0E9XNL9_ANGAN</name>
<protein>
    <submittedName>
        <fullName evidence="3">Uncharacterized protein</fullName>
    </submittedName>
</protein>
<feature type="signal peptide" evidence="2">
    <location>
        <begin position="1"/>
        <end position="23"/>
    </location>
</feature>
<accession>A0A0E9XNL9</accession>
<feature type="region of interest" description="Disordered" evidence="1">
    <location>
        <begin position="27"/>
        <end position="52"/>
    </location>
</feature>
<feature type="chain" id="PRO_5002435112" evidence="2">
    <location>
        <begin position="24"/>
        <end position="74"/>
    </location>
</feature>